<dbReference type="InterPro" id="IPR037401">
    <property type="entry name" value="SnoaL-like"/>
</dbReference>
<dbReference type="InterPro" id="IPR032710">
    <property type="entry name" value="NTF2-like_dom_sf"/>
</dbReference>
<sequence length="125" mass="15007">MGERVIRLFWECINNADFDGLSKLLHDNAYIWLPNTKEVFKGKNKYIEFNKKYPGRWYVDIEKIYECGETIITVARIFTNENTLGLYVTSFFKLKDDLIEEITEYYSENDEPPKWRVEKALAERY</sequence>
<organism evidence="2 3">
    <name type="scientific">Clostridium paridis</name>
    <dbReference type="NCBI Taxonomy" id="2803863"/>
    <lineage>
        <taxon>Bacteria</taxon>
        <taxon>Bacillati</taxon>
        <taxon>Bacillota</taxon>
        <taxon>Clostridia</taxon>
        <taxon>Eubacteriales</taxon>
        <taxon>Clostridiaceae</taxon>
        <taxon>Clostridium</taxon>
    </lineage>
</organism>
<evidence type="ECO:0000313" key="2">
    <source>
        <dbReference type="EMBL" id="MBL4930390.1"/>
    </source>
</evidence>
<evidence type="ECO:0000259" key="1">
    <source>
        <dbReference type="Pfam" id="PF12680"/>
    </source>
</evidence>
<name>A0A937K3S3_9CLOT</name>
<dbReference type="SUPFAM" id="SSF54427">
    <property type="entry name" value="NTF2-like"/>
    <property type="match status" value="1"/>
</dbReference>
<keyword evidence="3" id="KW-1185">Reference proteome</keyword>
<dbReference type="Pfam" id="PF12680">
    <property type="entry name" value="SnoaL_2"/>
    <property type="match status" value="1"/>
</dbReference>
<dbReference type="AlphaFoldDB" id="A0A937K3S3"/>
<proteinExistence type="predicted"/>
<reference evidence="2" key="1">
    <citation type="submission" date="2021-01" db="EMBL/GenBank/DDBJ databases">
        <title>Genome public.</title>
        <authorList>
            <person name="Liu C."/>
            <person name="Sun Q."/>
        </authorList>
    </citation>
    <scope>NUCLEOTIDE SEQUENCE</scope>
    <source>
        <strain evidence="2">YIM B02565</strain>
    </source>
</reference>
<gene>
    <name evidence="2" type="ORF">JK634_01000</name>
</gene>
<dbReference type="RefSeq" id="WP_202765773.1">
    <property type="nucleotide sequence ID" value="NZ_JAESWA010000004.1"/>
</dbReference>
<dbReference type="Gene3D" id="3.10.450.50">
    <property type="match status" value="1"/>
</dbReference>
<accession>A0A937K3S3</accession>
<feature type="domain" description="SnoaL-like" evidence="1">
    <location>
        <begin position="7"/>
        <end position="101"/>
    </location>
</feature>
<protein>
    <submittedName>
        <fullName evidence="2">Nuclear transport factor 2 family protein</fullName>
    </submittedName>
</protein>
<evidence type="ECO:0000313" key="3">
    <source>
        <dbReference type="Proteomes" id="UP000623681"/>
    </source>
</evidence>
<comment type="caution">
    <text evidence="2">The sequence shown here is derived from an EMBL/GenBank/DDBJ whole genome shotgun (WGS) entry which is preliminary data.</text>
</comment>
<dbReference type="EMBL" id="JAESWA010000004">
    <property type="protein sequence ID" value="MBL4930390.1"/>
    <property type="molecule type" value="Genomic_DNA"/>
</dbReference>
<dbReference type="Proteomes" id="UP000623681">
    <property type="component" value="Unassembled WGS sequence"/>
</dbReference>